<evidence type="ECO:0000313" key="7">
    <source>
        <dbReference type="Proteomes" id="UP000295075"/>
    </source>
</evidence>
<feature type="domain" description="Luciferase-like" evidence="5">
    <location>
        <begin position="1"/>
        <end position="252"/>
    </location>
</feature>
<evidence type="ECO:0000256" key="4">
    <source>
        <dbReference type="ARBA" id="ARBA00023033"/>
    </source>
</evidence>
<keyword evidence="7" id="KW-1185">Reference proteome</keyword>
<evidence type="ECO:0000259" key="5">
    <source>
        <dbReference type="Pfam" id="PF00296"/>
    </source>
</evidence>
<dbReference type="GO" id="GO:0046306">
    <property type="term" value="P:alkanesulfonate catabolic process"/>
    <property type="evidence" value="ECO:0007669"/>
    <property type="project" value="TreeGrafter"/>
</dbReference>
<dbReference type="PANTHER" id="PTHR42847">
    <property type="entry name" value="ALKANESULFONATE MONOOXYGENASE"/>
    <property type="match status" value="1"/>
</dbReference>
<protein>
    <submittedName>
        <fullName evidence="6">TIGR03560 family F420-dependent LLM class oxidoreductase</fullName>
    </submittedName>
</protein>
<evidence type="ECO:0000313" key="6">
    <source>
        <dbReference type="EMBL" id="TDC25782.1"/>
    </source>
</evidence>
<comment type="caution">
    <text evidence="6">The sequence shown here is derived from an EMBL/GenBank/DDBJ whole genome shotgun (WGS) entry which is preliminary data.</text>
</comment>
<evidence type="ECO:0000256" key="3">
    <source>
        <dbReference type="ARBA" id="ARBA00023002"/>
    </source>
</evidence>
<keyword evidence="2" id="KW-0288">FMN</keyword>
<dbReference type="NCBIfam" id="TIGR03619">
    <property type="entry name" value="F420_Rv2161c"/>
    <property type="match status" value="1"/>
</dbReference>
<evidence type="ECO:0000256" key="1">
    <source>
        <dbReference type="ARBA" id="ARBA00022630"/>
    </source>
</evidence>
<dbReference type="InterPro" id="IPR036661">
    <property type="entry name" value="Luciferase-like_sf"/>
</dbReference>
<name>A0A4R4PTT1_9ACTN</name>
<dbReference type="OrthoDB" id="3206024at2"/>
<keyword evidence="4" id="KW-0503">Monooxygenase</keyword>
<accession>A0A4R4PTT1</accession>
<dbReference type="GO" id="GO:0008726">
    <property type="term" value="F:alkanesulfonate monooxygenase activity"/>
    <property type="evidence" value="ECO:0007669"/>
    <property type="project" value="TreeGrafter"/>
</dbReference>
<keyword evidence="3" id="KW-0560">Oxidoreductase</keyword>
<dbReference type="RefSeq" id="WP_132409964.1">
    <property type="nucleotide sequence ID" value="NZ_SMKA01000118.1"/>
</dbReference>
<gene>
    <name evidence="6" type="ORF">E1261_23545</name>
</gene>
<evidence type="ECO:0000256" key="2">
    <source>
        <dbReference type="ARBA" id="ARBA00022643"/>
    </source>
</evidence>
<dbReference type="Gene3D" id="3.20.20.30">
    <property type="entry name" value="Luciferase-like domain"/>
    <property type="match status" value="1"/>
</dbReference>
<dbReference type="AlphaFoldDB" id="A0A4R4PTT1"/>
<organism evidence="6 7">
    <name type="scientific">Kribbella albertanoniae</name>
    <dbReference type="NCBI Taxonomy" id="1266829"/>
    <lineage>
        <taxon>Bacteria</taxon>
        <taxon>Bacillati</taxon>
        <taxon>Actinomycetota</taxon>
        <taxon>Actinomycetes</taxon>
        <taxon>Propionibacteriales</taxon>
        <taxon>Kribbellaceae</taxon>
        <taxon>Kribbella</taxon>
    </lineage>
</organism>
<dbReference type="EMBL" id="SMKA01000118">
    <property type="protein sequence ID" value="TDC25782.1"/>
    <property type="molecule type" value="Genomic_DNA"/>
</dbReference>
<reference evidence="6 7" key="1">
    <citation type="submission" date="2019-03" db="EMBL/GenBank/DDBJ databases">
        <title>Draft genome sequences of novel Actinobacteria.</title>
        <authorList>
            <person name="Sahin N."/>
            <person name="Ay H."/>
            <person name="Saygin H."/>
        </authorList>
    </citation>
    <scope>NUCLEOTIDE SEQUENCE [LARGE SCALE GENOMIC DNA]</scope>
    <source>
        <strain evidence="6 7">JCM 30547</strain>
    </source>
</reference>
<dbReference type="InterPro" id="IPR019921">
    <property type="entry name" value="Lucif-like_OxRdtase_Rv2161c"/>
</dbReference>
<dbReference type="PANTHER" id="PTHR42847:SF8">
    <property type="entry name" value="CONSERVED PROTEIN"/>
    <property type="match status" value="1"/>
</dbReference>
<proteinExistence type="predicted"/>
<dbReference type="InterPro" id="IPR011251">
    <property type="entry name" value="Luciferase-like_dom"/>
</dbReference>
<dbReference type="NCBIfam" id="TIGR03560">
    <property type="entry name" value="F420_Rv1855c"/>
    <property type="match status" value="1"/>
</dbReference>
<dbReference type="InterPro" id="IPR050172">
    <property type="entry name" value="SsuD_RutA_monooxygenase"/>
</dbReference>
<dbReference type="Proteomes" id="UP000295075">
    <property type="component" value="Unassembled WGS sequence"/>
</dbReference>
<sequence length="314" mass="34432">MQFNLFLPTGFGADLSSAEDPVDIIERIIGLAQVAEEAGFAEVWLPDHLQTIPPTNNHHFEAWTLLTAVARATSTIRIGQLVTGNGYRHPALQAKMASTLDVLSRGRLTFGIGAGWYQPDYDAFGYEFPRAGQRLRELREAVQVIRSLWTEEVTDFDGEFYQLKGAYSQPKGVQQPHIPLMVAGGGEKVTLRIVAEFADVCNLMTSPAEIERKLKILRDHAAAAGRDIESIRITATTAALLAETDEAAQAFLDPRMGAFYPGDFGSYLLYGTAETIRDRIDAYAKAGVTELVVGFHNATDPDAIKQFARAVTGR</sequence>
<dbReference type="SUPFAM" id="SSF51679">
    <property type="entry name" value="Bacterial luciferase-like"/>
    <property type="match status" value="1"/>
</dbReference>
<dbReference type="Pfam" id="PF00296">
    <property type="entry name" value="Bac_luciferase"/>
    <property type="match status" value="1"/>
</dbReference>
<keyword evidence="1" id="KW-0285">Flavoprotein</keyword>
<dbReference type="InterPro" id="IPR019952">
    <property type="entry name" value="F420_OxRdatse_Rv1855c_pred"/>
</dbReference>